<dbReference type="Gene3D" id="3.10.20.320">
    <property type="entry name" value="Putative peptidoglycan bound protein (lpxtg motif)"/>
    <property type="match status" value="9"/>
</dbReference>
<comment type="caution">
    <text evidence="5">The sequence shown here is derived from an EMBL/GenBank/DDBJ whole genome shotgun (WGS) entry which is preliminary data.</text>
</comment>
<keyword evidence="3" id="KW-1133">Transmembrane helix</keyword>
<feature type="domain" description="MucBP" evidence="4">
    <location>
        <begin position="1421"/>
        <end position="1493"/>
    </location>
</feature>
<organism evidence="5 6">
    <name type="scientific">Lachnoanaerobaculum saburreum</name>
    <dbReference type="NCBI Taxonomy" id="467210"/>
    <lineage>
        <taxon>Bacteria</taxon>
        <taxon>Bacillati</taxon>
        <taxon>Bacillota</taxon>
        <taxon>Clostridia</taxon>
        <taxon>Lachnospirales</taxon>
        <taxon>Lachnospiraceae</taxon>
        <taxon>Lachnoanaerobaculum</taxon>
    </lineage>
</organism>
<sequence>MGIVFYVKQKINNGGIMAKKSLKYFLLLFFALILSVLPPPGQVHATGAGSAVTTDVRYGLSTQTSSLVAQKESYYVTNTLSGTTSTLYNPFSYVYLDKSIFAPPAASDVTLASGATSVNIINSDPNYYIIKINYSRLDTGYAAVPVKATLKNSAVQNGETFHIPVKLFEAGKNPATDAPLASSNDQFVAKAYPVGISSADTSAVANNNRKSEYISDDATNATHDRLSTDFVSSLSGFGYSGPANTANGGVSLVPNGTGAGMDKRKVQFKITLPATAVWDPSLPNNSDWTYNSTDRTITQTVDRGLATIVQPPFSLKWDGNQPVTLANTWTKITMQQVTTLVNDDGTLDASTRRSGELYYHVSYVRRIRIKKTLLGDGGYLVPRDADYKYNYLVSVDQFGGTRPQTASSVKFRMIEDEPQARSLLTGYELRVRPERFTATELAKLSHNKLVGSDNGTTWTPIATNITPVQVSNATDYRANSVATTLTTPPEYRYFRLVFDDDITISQFDEDAVGLIVQTQLTPATHTAYINDLNAHVNDVYWKLVRNFGRVRDASGQELGYAIADAYLRNPFASMHLQNIGMSINGTSATSTVSVGGVIKITPRIWYNSILWDPRAAVNPKMVVLVDSDLAFDSVQPQMISNFFTINPTPTVIPNYKGNVGKTAYEFDLTGLTFPGSTFAGYGNYTQNRIDHLNFSFKPTAGMDGGPHEIKVILSWDNNTTAASSAAPGVIYSSDTTNYLDTYDANNNGNTTDRLSTITYNYTFVPPQAMVLGKKVKLSTESVYQTKMKADKGDILDYQVRVWNNTNDPVQDLHVIDVFPYANDKFIVKDGSGVYHDRGSKIYPKAISGVTVNNSKFDVYYSTDTPSDNINGNVNATWVPASSISDWSAVTMFKADLKSGQSVVANEEVTFNYKVEMPDTKENAATDTANNSVASWRGNNIDGANEFTDSQVGTHKYNIATHAFYDLNGNGVYDSTDLNIADRPYVLVKLDAAGTESVVESGRTDANGNISFTNKLSNEGNYKLYVENLTSDSFATPNVPSSAAVIGNDFTSFVTRASVLNADQTPIPNSPWSSVAINLTRDNPTAIKNLGLKTDFYNLTVKHIKDEDGSNLVADVTTREPRDTRYTTAPITTDPDFEVDTANLPANANGSYTADTTVTYHYVRRNAGDVTVHHYETGTTTELYATSSTATPAAEVLSGARQMGKPYQTYRRDISTAGSYAIPHYHLVGTPQGPTSGTFDATPKTVTYYYERNTSPDVTIKYLDIDTGENLTRPESLGSSTMINTPTVLSGANKEGLAWNSSQLPVDNYDFISSSTPTSGVFGDGTTTVTYSYRRKNAGNITVHHYERGTTTELYSPTVGAAPGPEVIDGTRKLGLTYQSQDRSAQIMNYHLYQAPSPTLLTFTTAPQEISYYYERDNGSSITVHYIDDGTGNELYSAIPGGTPSAVVIDGTNKLGLTYTTQSKTFPHFHLVSSPVNSVVTFGNTPVEVYYRYRRDDAGDVKVHYLEDGTNVTLSPDEFFSGAEKSGLTYSTSAKSIQFYTVVNAQPTDYTGIYPASGLREITYYYRRDDAGNVTVHHYETGTTNSLLPDEYLPGAGKAGLSYSTNPGSVQYYSVIDVHPNGYADIYPTNGNREVTYYYRRDDAGDVLVHHVEAGTGNTLAPDEFFSGTSKSGLPYTTSPVSITNFTVVNPTPANNTGTFTPGVNYVITYEYKRDDAGDITANYYDTHGNRIETTEVLPGANKLGLPYTTPQKNIRYYDLVAVPNNANGVFGTSDITVDYIYKRQDAGNVIIRYLDEDGNTELANTVVLNGSEQIGMPYTSEVKSFDYYDLISMPANANGVFDPGTQRVDYIYRRKNAGNVIAHYINSAGFPIESDEFFDGTRKLGLPYETSEKYIPGYHLDLVSGIPSGIFGENPVEITYIYVKDPSVVITPGAENVKLATPSNIVDPRDPSSDFTIRPRATSSIATRSNSSRGGRGGDSTVRPAKATVVNNNDVKSQIDKPELNNPEIPLIIIDKPKADVVDNTKSTRKALSVPKTSDSRNTFGYFILLIISCGSIVLLRRKEK</sequence>
<keyword evidence="3" id="KW-0472">Membrane</keyword>
<feature type="transmembrane region" description="Helical" evidence="3">
    <location>
        <begin position="2043"/>
        <end position="2060"/>
    </location>
</feature>
<proteinExistence type="predicted"/>
<evidence type="ECO:0000256" key="1">
    <source>
        <dbReference type="ARBA" id="ARBA00022737"/>
    </source>
</evidence>
<dbReference type="InterPro" id="IPR009459">
    <property type="entry name" value="MucBP_dom"/>
</dbReference>
<keyword evidence="6" id="KW-1185">Reference proteome</keyword>
<evidence type="ECO:0000256" key="3">
    <source>
        <dbReference type="SAM" id="Phobius"/>
    </source>
</evidence>
<feature type="domain" description="MucBP" evidence="4">
    <location>
        <begin position="1719"/>
        <end position="1782"/>
    </location>
</feature>
<keyword evidence="1" id="KW-0677">Repeat</keyword>
<feature type="domain" description="MucBP" evidence="4">
    <location>
        <begin position="1370"/>
        <end position="1414"/>
    </location>
</feature>
<feature type="domain" description="MucBP" evidence="4">
    <location>
        <begin position="1859"/>
        <end position="1922"/>
    </location>
</feature>
<feature type="compositionally biased region" description="Low complexity" evidence="2">
    <location>
        <begin position="1968"/>
        <end position="1983"/>
    </location>
</feature>
<protein>
    <submittedName>
        <fullName evidence="5">MucBP domain protein</fullName>
    </submittedName>
</protein>
<feature type="domain" description="MucBP" evidence="4">
    <location>
        <begin position="1788"/>
        <end position="1853"/>
    </location>
</feature>
<reference evidence="6" key="1">
    <citation type="submission" date="2016-01" db="EMBL/GenBank/DDBJ databases">
        <authorList>
            <person name="Mitreva M."/>
            <person name="Pepin K.H."/>
            <person name="Mihindukulasuriya K.A."/>
            <person name="Fulton R."/>
            <person name="Fronick C."/>
            <person name="O'Laughlin M."/>
            <person name="Miner T."/>
            <person name="Herter B."/>
            <person name="Rosa B.A."/>
            <person name="Cordes M."/>
            <person name="Tomlinson C."/>
            <person name="Wollam A."/>
            <person name="Palsikar V.B."/>
            <person name="Mardis E.R."/>
            <person name="Wilson R.K."/>
        </authorList>
    </citation>
    <scope>NUCLEOTIDE SEQUENCE [LARGE SCALE GENOMIC DNA]</scope>
    <source>
        <strain evidence="6">DNF00896</strain>
    </source>
</reference>
<dbReference type="PATRIC" id="fig|467210.3.peg.1150"/>
<name>A0A133ZRS9_9FIRM</name>
<dbReference type="EMBL" id="LSDA01000063">
    <property type="protein sequence ID" value="KXB58122.1"/>
    <property type="molecule type" value="Genomic_DNA"/>
</dbReference>
<feature type="domain" description="MucBP" evidence="4">
    <location>
        <begin position="1169"/>
        <end position="1250"/>
    </location>
</feature>
<evidence type="ECO:0000259" key="4">
    <source>
        <dbReference type="Pfam" id="PF06458"/>
    </source>
</evidence>
<evidence type="ECO:0000256" key="2">
    <source>
        <dbReference type="SAM" id="MobiDB-lite"/>
    </source>
</evidence>
<keyword evidence="3" id="KW-0812">Transmembrane</keyword>
<gene>
    <name evidence="5" type="ORF">HMPREF1866_01159</name>
</gene>
<accession>A0A133ZRS9</accession>
<evidence type="ECO:0000313" key="6">
    <source>
        <dbReference type="Proteomes" id="UP000070394"/>
    </source>
</evidence>
<dbReference type="InterPro" id="IPR013783">
    <property type="entry name" value="Ig-like_fold"/>
</dbReference>
<dbReference type="SUPFAM" id="SSF117074">
    <property type="entry name" value="Hypothetical protein PA1324"/>
    <property type="match status" value="1"/>
</dbReference>
<evidence type="ECO:0000313" key="5">
    <source>
        <dbReference type="EMBL" id="KXB58122.1"/>
    </source>
</evidence>
<feature type="domain" description="MucBP" evidence="4">
    <location>
        <begin position="1572"/>
        <end position="1639"/>
    </location>
</feature>
<dbReference type="Gene3D" id="2.60.40.10">
    <property type="entry name" value="Immunoglobulins"/>
    <property type="match status" value="1"/>
</dbReference>
<feature type="domain" description="MucBP" evidence="4">
    <location>
        <begin position="1098"/>
        <end position="1161"/>
    </location>
</feature>
<feature type="region of interest" description="Disordered" evidence="2">
    <location>
        <begin position="1943"/>
        <end position="1986"/>
    </location>
</feature>
<dbReference type="Proteomes" id="UP000070394">
    <property type="component" value="Unassembled WGS sequence"/>
</dbReference>
<dbReference type="STRING" id="467210.HMPREF1866_01159"/>
<feature type="domain" description="MucBP" evidence="4">
    <location>
        <begin position="1646"/>
        <end position="1712"/>
    </location>
</feature>
<feature type="domain" description="MucBP" evidence="4">
    <location>
        <begin position="1500"/>
        <end position="1566"/>
    </location>
</feature>
<feature type="domain" description="MucBP" evidence="4">
    <location>
        <begin position="1256"/>
        <end position="1333"/>
    </location>
</feature>
<dbReference type="Pfam" id="PF06458">
    <property type="entry name" value="MucBP"/>
    <property type="match status" value="11"/>
</dbReference>